<dbReference type="OrthoDB" id="3481325at2"/>
<proteinExistence type="predicted"/>
<comment type="caution">
    <text evidence="2">The sequence shown here is derived from an EMBL/GenBank/DDBJ whole genome shotgun (WGS) entry which is preliminary data.</text>
</comment>
<dbReference type="Proteomes" id="UP000295431">
    <property type="component" value="Unassembled WGS sequence"/>
</dbReference>
<dbReference type="RefSeq" id="WP_131945146.1">
    <property type="nucleotide sequence ID" value="NZ_BAAAMX010000001.1"/>
</dbReference>
<organism evidence="2 3">
    <name type="scientific">Actinomadura bangladeshensis</name>
    <dbReference type="NCBI Taxonomy" id="453573"/>
    <lineage>
        <taxon>Bacteria</taxon>
        <taxon>Bacillati</taxon>
        <taxon>Actinomycetota</taxon>
        <taxon>Actinomycetes</taxon>
        <taxon>Streptosporangiales</taxon>
        <taxon>Thermomonosporaceae</taxon>
        <taxon>Actinomadura</taxon>
    </lineage>
</organism>
<sequence length="103" mass="11525">MELRDAARMILSESAGHPDLLRVTREAHDRLSRGERVAHTDLSWMLREAARKNVYPALHARYGASAFNEMVVVLGREIDHQAPIQPLPGPRSHGGVGVRKVRL</sequence>
<reference evidence="2 3" key="1">
    <citation type="submission" date="2019-03" db="EMBL/GenBank/DDBJ databases">
        <title>Draft genome sequences of novel Actinobacteria.</title>
        <authorList>
            <person name="Sahin N."/>
            <person name="Ay H."/>
            <person name="Saygin H."/>
        </authorList>
    </citation>
    <scope>NUCLEOTIDE SEQUENCE [LARGE SCALE GENOMIC DNA]</scope>
    <source>
        <strain evidence="2 3">DSM 45347</strain>
    </source>
</reference>
<keyword evidence="3" id="KW-1185">Reference proteome</keyword>
<feature type="region of interest" description="Disordered" evidence="1">
    <location>
        <begin position="82"/>
        <end position="103"/>
    </location>
</feature>
<evidence type="ECO:0000313" key="2">
    <source>
        <dbReference type="EMBL" id="TDC02973.1"/>
    </source>
</evidence>
<accession>A0A4R4N6T5</accession>
<name>A0A4R4N6T5_9ACTN</name>
<gene>
    <name evidence="2" type="ORF">E1284_38905</name>
</gene>
<protein>
    <submittedName>
        <fullName evidence="2">Uncharacterized protein</fullName>
    </submittedName>
</protein>
<dbReference type="EMBL" id="SMJW01000415">
    <property type="protein sequence ID" value="TDC02973.1"/>
    <property type="molecule type" value="Genomic_DNA"/>
</dbReference>
<dbReference type="AlphaFoldDB" id="A0A4R4N6T5"/>
<evidence type="ECO:0000256" key="1">
    <source>
        <dbReference type="SAM" id="MobiDB-lite"/>
    </source>
</evidence>
<evidence type="ECO:0000313" key="3">
    <source>
        <dbReference type="Proteomes" id="UP000295431"/>
    </source>
</evidence>